<dbReference type="InterPro" id="IPR020846">
    <property type="entry name" value="MFS_dom"/>
</dbReference>
<feature type="transmembrane region" description="Helical" evidence="9">
    <location>
        <begin position="348"/>
        <end position="370"/>
    </location>
</feature>
<feature type="transmembrane region" description="Helical" evidence="9">
    <location>
        <begin position="462"/>
        <end position="479"/>
    </location>
</feature>
<keyword evidence="12" id="KW-1185">Reference proteome</keyword>
<feature type="transmembrane region" description="Helical" evidence="9">
    <location>
        <begin position="94"/>
        <end position="121"/>
    </location>
</feature>
<feature type="transmembrane region" description="Helical" evidence="9">
    <location>
        <begin position="423"/>
        <end position="442"/>
    </location>
</feature>
<dbReference type="Pfam" id="PF07690">
    <property type="entry name" value="MFS_1"/>
    <property type="match status" value="1"/>
</dbReference>
<feature type="transmembrane region" description="Helical" evidence="9">
    <location>
        <begin position="317"/>
        <end position="336"/>
    </location>
</feature>
<evidence type="ECO:0000256" key="3">
    <source>
        <dbReference type="ARBA" id="ARBA00022448"/>
    </source>
</evidence>
<keyword evidence="7 9" id="KW-0472">Membrane</keyword>
<evidence type="ECO:0000256" key="5">
    <source>
        <dbReference type="ARBA" id="ARBA00022692"/>
    </source>
</evidence>
<feature type="transmembrane region" description="Helical" evidence="9">
    <location>
        <begin position="158"/>
        <end position="178"/>
    </location>
</feature>
<name>A0ABX5SXJ0_9MICO</name>
<evidence type="ECO:0000256" key="2">
    <source>
        <dbReference type="ARBA" id="ARBA00008537"/>
    </source>
</evidence>
<keyword evidence="5 9" id="KW-0812">Transmembrane</keyword>
<keyword evidence="6 9" id="KW-1133">Transmembrane helix</keyword>
<evidence type="ECO:0000256" key="4">
    <source>
        <dbReference type="ARBA" id="ARBA00022475"/>
    </source>
</evidence>
<dbReference type="NCBIfam" id="TIGR00711">
    <property type="entry name" value="efflux_EmrB"/>
    <property type="match status" value="1"/>
</dbReference>
<accession>A0ABX5SXJ0</accession>
<feature type="transmembrane region" description="Helical" evidence="9">
    <location>
        <begin position="26"/>
        <end position="47"/>
    </location>
</feature>
<feature type="transmembrane region" description="Helical" evidence="9">
    <location>
        <begin position="376"/>
        <end position="402"/>
    </location>
</feature>
<comment type="subcellular location">
    <subcellularLocation>
        <location evidence="1">Cell membrane</location>
        <topology evidence="1">Multi-pass membrane protein</topology>
    </subcellularLocation>
</comment>
<dbReference type="PRINTS" id="PR01036">
    <property type="entry name" value="TCRTETB"/>
</dbReference>
<evidence type="ECO:0000256" key="7">
    <source>
        <dbReference type="ARBA" id="ARBA00023136"/>
    </source>
</evidence>
<evidence type="ECO:0000313" key="12">
    <source>
        <dbReference type="Proteomes" id="UP000295748"/>
    </source>
</evidence>
<evidence type="ECO:0000256" key="9">
    <source>
        <dbReference type="SAM" id="Phobius"/>
    </source>
</evidence>
<feature type="transmembrane region" description="Helical" evidence="9">
    <location>
        <begin position="281"/>
        <end position="311"/>
    </location>
</feature>
<evidence type="ECO:0000256" key="1">
    <source>
        <dbReference type="ARBA" id="ARBA00004651"/>
    </source>
</evidence>
<dbReference type="InterPro" id="IPR004638">
    <property type="entry name" value="EmrB-like"/>
</dbReference>
<feature type="domain" description="Major facilitator superfamily (MFS) profile" evidence="10">
    <location>
        <begin position="29"/>
        <end position="484"/>
    </location>
</feature>
<dbReference type="InterPro" id="IPR036259">
    <property type="entry name" value="MFS_trans_sf"/>
</dbReference>
<feature type="transmembrane region" description="Helical" evidence="9">
    <location>
        <begin position="243"/>
        <end position="261"/>
    </location>
</feature>
<evidence type="ECO:0000259" key="10">
    <source>
        <dbReference type="PROSITE" id="PS50850"/>
    </source>
</evidence>
<protein>
    <submittedName>
        <fullName evidence="11">DHA2 family efflux MFS transporter permease subunit</fullName>
    </submittedName>
</protein>
<reference evidence="11 12" key="1">
    <citation type="submission" date="2019-03" db="EMBL/GenBank/DDBJ databases">
        <authorList>
            <person name="Dong K."/>
        </authorList>
    </citation>
    <scope>NUCLEOTIDE SEQUENCE [LARGE SCALE GENOMIC DNA]</scope>
    <source>
        <strain evidence="12">dk512</strain>
    </source>
</reference>
<proteinExistence type="inferred from homology"/>
<feature type="transmembrane region" description="Helical" evidence="9">
    <location>
        <begin position="127"/>
        <end position="146"/>
    </location>
</feature>
<keyword evidence="3" id="KW-0813">Transport</keyword>
<evidence type="ECO:0000256" key="6">
    <source>
        <dbReference type="ARBA" id="ARBA00022989"/>
    </source>
</evidence>
<dbReference type="RefSeq" id="WP_135068952.1">
    <property type="nucleotide sequence ID" value="NZ_CP038266.1"/>
</dbReference>
<sequence>MSHAPTPTAPTPTSSRRGPDTPTGRVGPVIAVLVIAAFVMILNETVLSVALPPLMQEFSVPATTAQWLTTGFMLTMAVVIPTTGFLIRRFSTRGLFVTALALFLVGTVVAALAPSFALVLLARVVQAGGTAIILPLLMTTTLTSVAPQHRGTIMGLNSIVISVGPAVGPTLSGIVVDLAGWRSIFWVMLPIAALTLVAGALTLRANGETARARMDVWSVALSAVAFGGIVYALASIGAVLEGAWIPLAAAVIGVAALVMFARRQGALSRSAREPLLSLRPFAVPTFRTAVLVVMMCMATMLGAVIVLPIYLQDARGVSVLATGLLLLPGGLIQGIISPIAGRLYDRIGAAPVLIPGAVLLAGGQWMLATIGADTPLWLVVVLHVVFCAGMAALMPVLMTMSLSSLPREQYPYGSAIVNTLQQLAGAAGTALFVAALTIGAALAADGGTGASDALVAGTRGSFVVGGILGLVAFVAVCFLRPRREAPATH</sequence>
<organism evidence="11 12">
    <name type="scientific">Microbacterium wangchenii</name>
    <dbReference type="NCBI Taxonomy" id="2541726"/>
    <lineage>
        <taxon>Bacteria</taxon>
        <taxon>Bacillati</taxon>
        <taxon>Actinomycetota</taxon>
        <taxon>Actinomycetes</taxon>
        <taxon>Micrococcales</taxon>
        <taxon>Microbacteriaceae</taxon>
        <taxon>Microbacterium</taxon>
    </lineage>
</organism>
<feature type="transmembrane region" description="Helical" evidence="9">
    <location>
        <begin position="216"/>
        <end position="237"/>
    </location>
</feature>
<evidence type="ECO:0000313" key="11">
    <source>
        <dbReference type="EMBL" id="QBR89946.1"/>
    </source>
</evidence>
<keyword evidence="4" id="KW-1003">Cell membrane</keyword>
<gene>
    <name evidence="11" type="ORF">E4K62_15390</name>
</gene>
<dbReference type="SUPFAM" id="SSF103473">
    <property type="entry name" value="MFS general substrate transporter"/>
    <property type="match status" value="1"/>
</dbReference>
<dbReference type="InterPro" id="IPR011701">
    <property type="entry name" value="MFS"/>
</dbReference>
<dbReference type="PANTHER" id="PTHR42718">
    <property type="entry name" value="MAJOR FACILITATOR SUPERFAMILY MULTIDRUG TRANSPORTER MFSC"/>
    <property type="match status" value="1"/>
</dbReference>
<dbReference type="PROSITE" id="PS50850">
    <property type="entry name" value="MFS"/>
    <property type="match status" value="1"/>
</dbReference>
<dbReference type="Proteomes" id="UP000295748">
    <property type="component" value="Chromosome"/>
</dbReference>
<dbReference type="EMBL" id="CP038266">
    <property type="protein sequence ID" value="QBR89946.1"/>
    <property type="molecule type" value="Genomic_DNA"/>
</dbReference>
<dbReference type="PANTHER" id="PTHR42718:SF9">
    <property type="entry name" value="MAJOR FACILITATOR SUPERFAMILY MULTIDRUG TRANSPORTER MFSC"/>
    <property type="match status" value="1"/>
</dbReference>
<feature type="transmembrane region" description="Helical" evidence="9">
    <location>
        <begin position="184"/>
        <end position="204"/>
    </location>
</feature>
<dbReference type="Gene3D" id="1.20.1720.10">
    <property type="entry name" value="Multidrug resistance protein D"/>
    <property type="match status" value="1"/>
</dbReference>
<dbReference type="Gene3D" id="1.20.1250.20">
    <property type="entry name" value="MFS general substrate transporter like domains"/>
    <property type="match status" value="1"/>
</dbReference>
<feature type="region of interest" description="Disordered" evidence="8">
    <location>
        <begin position="1"/>
        <end position="23"/>
    </location>
</feature>
<evidence type="ECO:0000256" key="8">
    <source>
        <dbReference type="SAM" id="MobiDB-lite"/>
    </source>
</evidence>
<comment type="similarity">
    <text evidence="2">Belongs to the major facilitator superfamily. EmrB family.</text>
</comment>
<feature type="transmembrane region" description="Helical" evidence="9">
    <location>
        <begin position="67"/>
        <end position="87"/>
    </location>
</feature>